<dbReference type="Proteomes" id="UP001595923">
    <property type="component" value="Unassembled WGS sequence"/>
</dbReference>
<keyword evidence="2 3" id="KW-0456">Lyase</keyword>
<name>A0ABV9DV47_9ACTN</name>
<evidence type="ECO:0000313" key="4">
    <source>
        <dbReference type="EMBL" id="MFC4562272.1"/>
    </source>
</evidence>
<proteinExistence type="inferred from homology"/>
<dbReference type="InterPro" id="IPR013785">
    <property type="entry name" value="Aldolase_TIM"/>
</dbReference>
<dbReference type="PIRSF" id="PIRSF001365">
    <property type="entry name" value="DHDPS"/>
    <property type="match status" value="1"/>
</dbReference>
<organism evidence="4 5">
    <name type="scientific">Nocardiopsis mangrovi</name>
    <dbReference type="NCBI Taxonomy" id="1179818"/>
    <lineage>
        <taxon>Bacteria</taxon>
        <taxon>Bacillati</taxon>
        <taxon>Actinomycetota</taxon>
        <taxon>Actinomycetes</taxon>
        <taxon>Streptosporangiales</taxon>
        <taxon>Nocardiopsidaceae</taxon>
        <taxon>Nocardiopsis</taxon>
    </lineage>
</organism>
<accession>A0ABV9DV47</accession>
<dbReference type="Gene3D" id="3.20.20.70">
    <property type="entry name" value="Aldolase class I"/>
    <property type="match status" value="1"/>
</dbReference>
<dbReference type="PRINTS" id="PR00146">
    <property type="entry name" value="DHPICSNTHASE"/>
</dbReference>
<gene>
    <name evidence="4" type="ORF">ACFO4E_10440</name>
</gene>
<dbReference type="PANTHER" id="PTHR12128:SF66">
    <property type="entry name" value="4-HYDROXY-2-OXOGLUTARATE ALDOLASE, MITOCHONDRIAL"/>
    <property type="match status" value="1"/>
</dbReference>
<evidence type="ECO:0000313" key="5">
    <source>
        <dbReference type="Proteomes" id="UP001595923"/>
    </source>
</evidence>
<comment type="similarity">
    <text evidence="1 3">Belongs to the DapA family.</text>
</comment>
<dbReference type="SUPFAM" id="SSF51569">
    <property type="entry name" value="Aldolase"/>
    <property type="match status" value="1"/>
</dbReference>
<dbReference type="RefSeq" id="WP_378573340.1">
    <property type="nucleotide sequence ID" value="NZ_JBHSFQ010000007.1"/>
</dbReference>
<dbReference type="InterPro" id="IPR002220">
    <property type="entry name" value="DapA-like"/>
</dbReference>
<dbReference type="EMBL" id="JBHSFQ010000007">
    <property type="protein sequence ID" value="MFC4562272.1"/>
    <property type="molecule type" value="Genomic_DNA"/>
</dbReference>
<evidence type="ECO:0000256" key="3">
    <source>
        <dbReference type="PIRNR" id="PIRNR001365"/>
    </source>
</evidence>
<reference evidence="5" key="1">
    <citation type="journal article" date="2019" name="Int. J. Syst. Evol. Microbiol.">
        <title>The Global Catalogue of Microorganisms (GCM) 10K type strain sequencing project: providing services to taxonomists for standard genome sequencing and annotation.</title>
        <authorList>
            <consortium name="The Broad Institute Genomics Platform"/>
            <consortium name="The Broad Institute Genome Sequencing Center for Infectious Disease"/>
            <person name="Wu L."/>
            <person name="Ma J."/>
        </authorList>
    </citation>
    <scope>NUCLEOTIDE SEQUENCE [LARGE SCALE GENOMIC DNA]</scope>
    <source>
        <strain evidence="5">XZYJ18</strain>
    </source>
</reference>
<protein>
    <submittedName>
        <fullName evidence="4">Dihydrodipicolinate synthase family protein</fullName>
    </submittedName>
</protein>
<keyword evidence="5" id="KW-1185">Reference proteome</keyword>
<comment type="caution">
    <text evidence="4">The sequence shown here is derived from an EMBL/GenBank/DDBJ whole genome shotgun (WGS) entry which is preliminary data.</text>
</comment>
<dbReference type="SMART" id="SM01130">
    <property type="entry name" value="DHDPS"/>
    <property type="match status" value="1"/>
</dbReference>
<sequence length="311" mass="33033">MAAAQQQPDLHGIVATVVTPFDAAGEIIEDALREEVRYLLGAGVTGICACGTTGEGETLSAEESARICDIVVQEVAGRTPVVAGIIQNSTAQVIRYGHALKAVGVDALQVTPVHYLWAPSADGTVEYYRRIGEAVDLPLVIYNVVPWALIGADTAERLADLPHVVAIKQSGGDMHLLADLVHRLRDRITILAAVDDLHLPAFLLGAQGALAAIPTITPHLSVELWEAFQRGDLDRARALHEQILPVWRSVEGPNQPALIKEALRLQGRTPGIPRHPVTPVGAAESRRIAAALGKAGLLKEQPLSAEPATTA</sequence>
<dbReference type="PANTHER" id="PTHR12128">
    <property type="entry name" value="DIHYDRODIPICOLINATE SYNTHASE"/>
    <property type="match status" value="1"/>
</dbReference>
<evidence type="ECO:0000256" key="1">
    <source>
        <dbReference type="ARBA" id="ARBA00007592"/>
    </source>
</evidence>
<dbReference type="Pfam" id="PF00701">
    <property type="entry name" value="DHDPS"/>
    <property type="match status" value="1"/>
</dbReference>
<evidence type="ECO:0000256" key="2">
    <source>
        <dbReference type="ARBA" id="ARBA00023239"/>
    </source>
</evidence>
<dbReference type="CDD" id="cd00408">
    <property type="entry name" value="DHDPS-like"/>
    <property type="match status" value="1"/>
</dbReference>